<reference evidence="2" key="1">
    <citation type="journal article" date="2023" name="Nat. Plants">
        <title>Single-cell RNA sequencing provides a high-resolution roadmap for understanding the multicellular compartmentation of specialized metabolism.</title>
        <authorList>
            <person name="Sun S."/>
            <person name="Shen X."/>
            <person name="Li Y."/>
            <person name="Li Y."/>
            <person name="Wang S."/>
            <person name="Li R."/>
            <person name="Zhang H."/>
            <person name="Shen G."/>
            <person name="Guo B."/>
            <person name="Wei J."/>
            <person name="Xu J."/>
            <person name="St-Pierre B."/>
            <person name="Chen S."/>
            <person name="Sun C."/>
        </authorList>
    </citation>
    <scope>NUCLEOTIDE SEQUENCE [LARGE SCALE GENOMIC DNA]</scope>
</reference>
<gene>
    <name evidence="1" type="ORF">M9H77_28244</name>
</gene>
<keyword evidence="2" id="KW-1185">Reference proteome</keyword>
<proteinExistence type="predicted"/>
<comment type="caution">
    <text evidence="1">The sequence shown here is derived from an EMBL/GenBank/DDBJ whole genome shotgun (WGS) entry which is preliminary data.</text>
</comment>
<protein>
    <submittedName>
        <fullName evidence="1">Uncharacterized protein</fullName>
    </submittedName>
</protein>
<dbReference type="Proteomes" id="UP001060085">
    <property type="component" value="Linkage Group LG06"/>
</dbReference>
<evidence type="ECO:0000313" key="1">
    <source>
        <dbReference type="EMBL" id="KAI5659451.1"/>
    </source>
</evidence>
<organism evidence="1 2">
    <name type="scientific">Catharanthus roseus</name>
    <name type="common">Madagascar periwinkle</name>
    <name type="synonym">Vinca rosea</name>
    <dbReference type="NCBI Taxonomy" id="4058"/>
    <lineage>
        <taxon>Eukaryota</taxon>
        <taxon>Viridiplantae</taxon>
        <taxon>Streptophyta</taxon>
        <taxon>Embryophyta</taxon>
        <taxon>Tracheophyta</taxon>
        <taxon>Spermatophyta</taxon>
        <taxon>Magnoliopsida</taxon>
        <taxon>eudicotyledons</taxon>
        <taxon>Gunneridae</taxon>
        <taxon>Pentapetalae</taxon>
        <taxon>asterids</taxon>
        <taxon>lamiids</taxon>
        <taxon>Gentianales</taxon>
        <taxon>Apocynaceae</taxon>
        <taxon>Rauvolfioideae</taxon>
        <taxon>Vinceae</taxon>
        <taxon>Catharanthinae</taxon>
        <taxon>Catharanthus</taxon>
    </lineage>
</organism>
<evidence type="ECO:0000313" key="2">
    <source>
        <dbReference type="Proteomes" id="UP001060085"/>
    </source>
</evidence>
<sequence>MTIPEVLILRSPTDPAESSPFEFQSCSQDFMCDQMPGSQTPLHVYHRRRFILDPAQTSVENENGDGSPSAISSDAHSPATRDQLVSVETETEGVRSPCVPPAKCSTEGIVSKCGSYNGCPDGEEPDEGLRSDSGRILDICCIDDSCSSSKLNLDLISVSVRTDGDDTGESSSSGGLVSESLRENMSERDICISIIRSHGLVEIASPRQDSISADDGAMASDQDCLRTCKVCGCSETSCKMLICDQCDDAFHTSCCIPRIKRLPTDEWFCYSCLKKKRKLLKENSSNAAANVSNEDKFGPIANMLKDNKPLKSSVRVGPDYQAEVPDWAGPVIDENAAGEPEETTELEYLSLHGENSNNSLQLSSIGNWIQCQENVEGIEGGICGKWRRAPLFEVQTDDWECFRTVLWDPSHADCSVPQELPTDEVLKQLKYMEMFKPQLLTKKRKLDQIKTLDSEAPKGAISA</sequence>
<accession>A0ACC0AFT9</accession>
<name>A0ACC0AFT9_CATRO</name>
<dbReference type="EMBL" id="CM044706">
    <property type="protein sequence ID" value="KAI5659451.1"/>
    <property type="molecule type" value="Genomic_DNA"/>
</dbReference>